<evidence type="ECO:0000313" key="8">
    <source>
        <dbReference type="Proteomes" id="UP000007127"/>
    </source>
</evidence>
<organism evidence="7 8">
    <name type="scientific">Thalassospira xiamenensis M-5 = DSM 17429</name>
    <dbReference type="NCBI Taxonomy" id="1123366"/>
    <lineage>
        <taxon>Bacteria</taxon>
        <taxon>Pseudomonadati</taxon>
        <taxon>Pseudomonadota</taxon>
        <taxon>Alphaproteobacteria</taxon>
        <taxon>Rhodospirillales</taxon>
        <taxon>Thalassospiraceae</taxon>
        <taxon>Thalassospira</taxon>
    </lineage>
</organism>
<evidence type="ECO:0000259" key="6">
    <source>
        <dbReference type="PROSITE" id="PS51194"/>
    </source>
</evidence>
<dbReference type="SMART" id="SM00490">
    <property type="entry name" value="HELICc"/>
    <property type="match status" value="1"/>
</dbReference>
<evidence type="ECO:0000256" key="1">
    <source>
        <dbReference type="ARBA" id="ARBA00022741"/>
    </source>
</evidence>
<evidence type="ECO:0000313" key="7">
    <source>
        <dbReference type="EMBL" id="AJD50290.1"/>
    </source>
</evidence>
<dbReference type="GeneID" id="31925873"/>
<dbReference type="InterPro" id="IPR049730">
    <property type="entry name" value="SNF2/RAD54-like_C"/>
</dbReference>
<dbReference type="RefSeq" id="WP_007092223.1">
    <property type="nucleotide sequence ID" value="NZ_CP004388.1"/>
</dbReference>
<dbReference type="AlphaFoldDB" id="A0AB72U7T5"/>
<dbReference type="InterPro" id="IPR038718">
    <property type="entry name" value="SNF2-like_sf"/>
</dbReference>
<evidence type="ECO:0000256" key="2">
    <source>
        <dbReference type="ARBA" id="ARBA00022801"/>
    </source>
</evidence>
<dbReference type="PROSITE" id="PS51194">
    <property type="entry name" value="HELICASE_CTER"/>
    <property type="match status" value="1"/>
</dbReference>
<keyword evidence="1" id="KW-0547">Nucleotide-binding</keyword>
<keyword evidence="2" id="KW-0378">Hydrolase</keyword>
<dbReference type="Gene3D" id="3.40.50.10810">
    <property type="entry name" value="Tandem AAA-ATPase domain"/>
    <property type="match status" value="1"/>
</dbReference>
<dbReference type="GO" id="GO:0004386">
    <property type="term" value="F:helicase activity"/>
    <property type="evidence" value="ECO:0007669"/>
    <property type="project" value="UniProtKB-KW"/>
</dbReference>
<dbReference type="Pfam" id="PF00271">
    <property type="entry name" value="Helicase_C"/>
    <property type="match status" value="1"/>
</dbReference>
<protein>
    <submittedName>
        <fullName evidence="7">Helicase</fullName>
    </submittedName>
</protein>
<dbReference type="InterPro" id="IPR014001">
    <property type="entry name" value="Helicase_ATP-bd"/>
</dbReference>
<evidence type="ECO:0000259" key="5">
    <source>
        <dbReference type="PROSITE" id="PS51192"/>
    </source>
</evidence>
<proteinExistence type="predicted"/>
<accession>A0AB72U7T5</accession>
<sequence>MTVSFTPGDLVRARGREWVALPAPGEGLMALRPLSGNENDILILDPNLEITSVEHARFDLPEDSRPTVQSKAALLADALRMTLRRGAGPFRSAAQLAFEPRTYQLVPLLMSLRLQVPRLLIADDVGIGKTIEAGLILRELMDRGEVDAFSVLCPPHLVDQWIIELKDRFGIEAVPVTSGTASRLERTLPLAQTLFDAYPFTVVSLDYIKAEKRREGFARSCPDFVIVDEAHACVGTHKGRQQRFDLLRGLAKDPERRLIMLTATPHSGDEEAFARLLSLIDLEFASMDFDNARYRERLARHFVQRRRVDLIEGDWDENSSFPKHETKESSYRLSAEHLAFQEAAIDYCLSVVSKAGDQKRDQRLAFWGTLALMRCVGSSPAAALSALRNRASNEADRLEPKIFDEDGDDEDAVDVEPNTIFANDPALQSLLDQARGLLGTKDPKLEALVSVLKPLIKSGANPVVFCRYLATAEYVKNGLRKAFPKLNVQSVTGELTPDERRDRVAEMAVEVGEKAVQRILVATDCLSEGINLQQLFDTVIHYDLSWNPTRHQQREGRVDRFGQPAELVRSIMMFSPDSAIDGAVLDVILRKARDIRKATGVTVPLPDERGPVTDALIAAMMLRRGGHKQLTFDLRLEDGTQAMETRWRDASENEKKSRARFAQNVMKPAEVEPEWNKVKDLLGSPDDALLFVQRTMSRFGVPLEKKRLTYIAHVHALQESLRETLAQKGQEKSVKLALTEPAPAGTSLLTRTHPLTASLAESLVEASLDPEAIPDLGIGRVGAWPTTAVSAMTRLMLLRIRFKITVHSRKERMLLAEEAALVALQGDRIVANGNAARELLNTSATADLAAIARDRMVNAAKSDLPRLIAGPLEIFVNERAEQLVEDHARLRAAAGSASRVSVEAVLPPDIIGMFVLMPGEV</sequence>
<evidence type="ECO:0000256" key="3">
    <source>
        <dbReference type="ARBA" id="ARBA00022806"/>
    </source>
</evidence>
<dbReference type="PANTHER" id="PTHR45766:SF6">
    <property type="entry name" value="SWI_SNF-RELATED MATRIX-ASSOCIATED ACTIN-DEPENDENT REGULATOR OF CHROMATIN SUBFAMILY A-LIKE PROTEIN 1"/>
    <property type="match status" value="1"/>
</dbReference>
<dbReference type="PROSITE" id="PS51192">
    <property type="entry name" value="HELICASE_ATP_BIND_1"/>
    <property type="match status" value="1"/>
</dbReference>
<feature type="domain" description="Helicase C-terminal" evidence="6">
    <location>
        <begin position="444"/>
        <end position="617"/>
    </location>
</feature>
<dbReference type="Gene3D" id="3.40.50.300">
    <property type="entry name" value="P-loop containing nucleotide triphosphate hydrolases"/>
    <property type="match status" value="1"/>
</dbReference>
<dbReference type="InterPro" id="IPR027417">
    <property type="entry name" value="P-loop_NTPase"/>
</dbReference>
<name>A0AB72U7T5_9PROT</name>
<dbReference type="CDD" id="cd18793">
    <property type="entry name" value="SF2_C_SNF"/>
    <property type="match status" value="1"/>
</dbReference>
<dbReference type="InterPro" id="IPR057342">
    <property type="entry name" value="DEXDc_RapA"/>
</dbReference>
<dbReference type="EMBL" id="CP004388">
    <property type="protein sequence ID" value="AJD50290.1"/>
    <property type="molecule type" value="Genomic_DNA"/>
</dbReference>
<feature type="domain" description="Helicase ATP-binding" evidence="5">
    <location>
        <begin position="110"/>
        <end position="283"/>
    </location>
</feature>
<dbReference type="InterPro" id="IPR001650">
    <property type="entry name" value="Helicase_C-like"/>
</dbReference>
<dbReference type="CDD" id="cd18011">
    <property type="entry name" value="DEXDc_RapA"/>
    <property type="match status" value="1"/>
</dbReference>
<reference evidence="7 8" key="1">
    <citation type="journal article" date="2012" name="J. Bacteriol.">
        <title>Genome sequence of Thalassospira xiamenensis type strain M-5.</title>
        <authorList>
            <person name="Lai Q."/>
            <person name="Shao Z."/>
        </authorList>
    </citation>
    <scope>NUCLEOTIDE SEQUENCE [LARGE SCALE GENOMIC DNA]</scope>
    <source>
        <strain evidence="7 8">M-5</strain>
    </source>
</reference>
<dbReference type="Proteomes" id="UP000007127">
    <property type="component" value="Chromosome"/>
</dbReference>
<dbReference type="GO" id="GO:0016787">
    <property type="term" value="F:hydrolase activity"/>
    <property type="evidence" value="ECO:0007669"/>
    <property type="project" value="UniProtKB-KW"/>
</dbReference>
<dbReference type="SUPFAM" id="SSF52540">
    <property type="entry name" value="P-loop containing nucleoside triphosphate hydrolases"/>
    <property type="match status" value="1"/>
</dbReference>
<dbReference type="PANTHER" id="PTHR45766">
    <property type="entry name" value="DNA ANNEALING HELICASE AND ENDONUCLEASE ZRANB3 FAMILY MEMBER"/>
    <property type="match status" value="1"/>
</dbReference>
<dbReference type="InterPro" id="IPR000330">
    <property type="entry name" value="SNF2_N"/>
</dbReference>
<keyword evidence="3 7" id="KW-0347">Helicase</keyword>
<dbReference type="KEGG" id="txi:TH3_00820"/>
<dbReference type="SMART" id="SM00487">
    <property type="entry name" value="DEXDc"/>
    <property type="match status" value="1"/>
</dbReference>
<dbReference type="GO" id="GO:0005524">
    <property type="term" value="F:ATP binding"/>
    <property type="evidence" value="ECO:0007669"/>
    <property type="project" value="UniProtKB-KW"/>
</dbReference>
<gene>
    <name evidence="7" type="ORF">TH3_00820</name>
</gene>
<keyword evidence="4" id="KW-0067">ATP-binding</keyword>
<dbReference type="Pfam" id="PF00176">
    <property type="entry name" value="SNF2-rel_dom"/>
    <property type="match status" value="1"/>
</dbReference>
<evidence type="ECO:0000256" key="4">
    <source>
        <dbReference type="ARBA" id="ARBA00022840"/>
    </source>
</evidence>